<dbReference type="AlphaFoldDB" id="A0A1A9V7M8"/>
<name>A0A1A9V7M8_GLOAU</name>
<organism evidence="1 2">
    <name type="scientific">Glossina austeni</name>
    <name type="common">Savannah tsetse fly</name>
    <dbReference type="NCBI Taxonomy" id="7395"/>
    <lineage>
        <taxon>Eukaryota</taxon>
        <taxon>Metazoa</taxon>
        <taxon>Ecdysozoa</taxon>
        <taxon>Arthropoda</taxon>
        <taxon>Hexapoda</taxon>
        <taxon>Insecta</taxon>
        <taxon>Pterygota</taxon>
        <taxon>Neoptera</taxon>
        <taxon>Endopterygota</taxon>
        <taxon>Diptera</taxon>
        <taxon>Brachycera</taxon>
        <taxon>Muscomorpha</taxon>
        <taxon>Hippoboscoidea</taxon>
        <taxon>Glossinidae</taxon>
        <taxon>Glossina</taxon>
    </lineage>
</organism>
<dbReference type="VEuPathDB" id="VectorBase:GAUT028490"/>
<sequence>MVDGLEQSMNVKHRVIVQLNKTTPEDNGRYAPITSIFQAPLRPEKNDPYIAVDYNVLLINKNQSNYFSGLNKQQLQFDCVCNGFEARARQELSNMMDQVFLKHQNCCMIRCTAFRDNSVAVLNHLLVVEVNKRLQANHMTLHNIKVELYELRKFDVVNLLGNSVKEKRFQGTMDLQKWLNNDYAHLVSSVQGHACLDIVFSYADRRHRVFSVKFAYMQFVASKLDTEARAVLRNRLENIHKKPRGNNTVLMDTIRDYLSPRNNMKLWMFFDIPVYKNSISLSDEMVKIASAAYTGFENMLSGSKSQESTGDLEILLPYDDLVAEDPLYLKSLQTKKFTTAIASSMTEYNNLSTWYTKIDESFQHVVATMQAYYDCKYNIRIKRLCSDLHRMMAYNEFETVADDKDLSSLYSEEDQSEESIHLLKSCLLEYRNAVATFRSLIDEISQSKRYESLKVYLRTKNFDLLRHSMDFKMKKLLECQKGLARTINDEMDLIKSLKNPNTVDKN</sequence>
<dbReference type="EnsemblMetazoa" id="GAUT028490-RA">
    <property type="protein sequence ID" value="GAUT028490-PA"/>
    <property type="gene ID" value="GAUT028490"/>
</dbReference>
<reference evidence="1" key="1">
    <citation type="submission" date="2020-05" db="UniProtKB">
        <authorList>
            <consortium name="EnsemblMetazoa"/>
        </authorList>
    </citation>
    <scope>IDENTIFICATION</scope>
    <source>
        <strain evidence="1">TTRI</strain>
    </source>
</reference>
<evidence type="ECO:0000313" key="2">
    <source>
        <dbReference type="Proteomes" id="UP000078200"/>
    </source>
</evidence>
<dbReference type="STRING" id="7395.A0A1A9V7M8"/>
<dbReference type="Proteomes" id="UP000078200">
    <property type="component" value="Unassembled WGS sequence"/>
</dbReference>
<accession>A0A1A9V7M8</accession>
<keyword evidence="2" id="KW-1185">Reference proteome</keyword>
<evidence type="ECO:0000313" key="1">
    <source>
        <dbReference type="EnsemblMetazoa" id="GAUT028490-PA"/>
    </source>
</evidence>
<proteinExistence type="predicted"/>
<protein>
    <submittedName>
        <fullName evidence="1">Uncharacterized protein</fullName>
    </submittedName>
</protein>